<evidence type="ECO:0000256" key="2">
    <source>
        <dbReference type="ARBA" id="ARBA00023015"/>
    </source>
</evidence>
<dbReference type="InterPro" id="IPR001789">
    <property type="entry name" value="Sig_transdc_resp-reg_receiver"/>
</dbReference>
<dbReference type="PANTHER" id="PTHR43214:SF41">
    <property type="entry name" value="NITRATE_NITRITE RESPONSE REGULATOR PROTEIN NARP"/>
    <property type="match status" value="1"/>
</dbReference>
<dbReference type="InterPro" id="IPR016032">
    <property type="entry name" value="Sig_transdc_resp-reg_C-effctor"/>
</dbReference>
<dbReference type="RefSeq" id="WP_376861034.1">
    <property type="nucleotide sequence ID" value="NZ_JBHSLA010000004.1"/>
</dbReference>
<dbReference type="Pfam" id="PF00072">
    <property type="entry name" value="Response_reg"/>
    <property type="match status" value="1"/>
</dbReference>
<evidence type="ECO:0000256" key="4">
    <source>
        <dbReference type="ARBA" id="ARBA00023163"/>
    </source>
</evidence>
<dbReference type="Pfam" id="PF00196">
    <property type="entry name" value="GerE"/>
    <property type="match status" value="1"/>
</dbReference>
<evidence type="ECO:0000313" key="8">
    <source>
        <dbReference type="EMBL" id="MFC5195921.1"/>
    </source>
</evidence>
<evidence type="ECO:0000259" key="7">
    <source>
        <dbReference type="PROSITE" id="PS50110"/>
    </source>
</evidence>
<reference evidence="9" key="1">
    <citation type="journal article" date="2019" name="Int. J. Syst. Evol. Microbiol.">
        <title>The Global Catalogue of Microorganisms (GCM) 10K type strain sequencing project: providing services to taxonomists for standard genome sequencing and annotation.</title>
        <authorList>
            <consortium name="The Broad Institute Genomics Platform"/>
            <consortium name="The Broad Institute Genome Sequencing Center for Infectious Disease"/>
            <person name="Wu L."/>
            <person name="Ma J."/>
        </authorList>
    </citation>
    <scope>NUCLEOTIDE SEQUENCE [LARGE SCALE GENOMIC DNA]</scope>
    <source>
        <strain evidence="9">JCM 17978</strain>
    </source>
</reference>
<dbReference type="SUPFAM" id="SSF52172">
    <property type="entry name" value="CheY-like"/>
    <property type="match status" value="1"/>
</dbReference>
<keyword evidence="3" id="KW-0238">DNA-binding</keyword>
<accession>A0ABW0C7Q3</accession>
<keyword evidence="4" id="KW-0804">Transcription</keyword>
<keyword evidence="2" id="KW-0805">Transcription regulation</keyword>
<dbReference type="Gene3D" id="3.40.50.2300">
    <property type="match status" value="1"/>
</dbReference>
<feature type="domain" description="Response regulatory" evidence="7">
    <location>
        <begin position="14"/>
        <end position="130"/>
    </location>
</feature>
<dbReference type="EMBL" id="JBHSLA010000004">
    <property type="protein sequence ID" value="MFC5195921.1"/>
    <property type="molecule type" value="Genomic_DNA"/>
</dbReference>
<dbReference type="PANTHER" id="PTHR43214">
    <property type="entry name" value="TWO-COMPONENT RESPONSE REGULATOR"/>
    <property type="match status" value="1"/>
</dbReference>
<feature type="domain" description="HTH luxR-type" evidence="6">
    <location>
        <begin position="151"/>
        <end position="217"/>
    </location>
</feature>
<proteinExistence type="predicted"/>
<evidence type="ECO:0000256" key="1">
    <source>
        <dbReference type="ARBA" id="ARBA00022553"/>
    </source>
</evidence>
<evidence type="ECO:0000313" key="9">
    <source>
        <dbReference type="Proteomes" id="UP001596162"/>
    </source>
</evidence>
<protein>
    <submittedName>
        <fullName evidence="8">Response regulator</fullName>
    </submittedName>
</protein>
<sequence length="218" mass="24373">MSSSNNNMLKKDITIVIAEDHPIMLKGLKQELEQAGYSIIGTAENGNDAVNIVSELNPKIALLDIEMPKLTGFEVIAICTENKALQTRYIVMTYHKEKNFVAQAKKSGVHGYLLKEDSLDEIETCIAAVLNNDSYYSSSFSDNFELNIENELKKLALLTPSERKIVQLIAEGKTSIEISDMLCVSPRTIQKHRTNIIEKLQLNPAPDTLINWAKAYKS</sequence>
<dbReference type="InterPro" id="IPR000792">
    <property type="entry name" value="Tscrpt_reg_LuxR_C"/>
</dbReference>
<keyword evidence="1 5" id="KW-0597">Phosphoprotein</keyword>
<gene>
    <name evidence="8" type="ORF">ACFPH8_11315</name>
</gene>
<dbReference type="SUPFAM" id="SSF46894">
    <property type="entry name" value="C-terminal effector domain of the bipartite response regulators"/>
    <property type="match status" value="1"/>
</dbReference>
<dbReference type="Proteomes" id="UP001596162">
    <property type="component" value="Unassembled WGS sequence"/>
</dbReference>
<dbReference type="PROSITE" id="PS00622">
    <property type="entry name" value="HTH_LUXR_1"/>
    <property type="match status" value="1"/>
</dbReference>
<organism evidence="8 9">
    <name type="scientific">Bizionia hallyeonensis</name>
    <dbReference type="NCBI Taxonomy" id="1123757"/>
    <lineage>
        <taxon>Bacteria</taxon>
        <taxon>Pseudomonadati</taxon>
        <taxon>Bacteroidota</taxon>
        <taxon>Flavobacteriia</taxon>
        <taxon>Flavobacteriales</taxon>
        <taxon>Flavobacteriaceae</taxon>
        <taxon>Bizionia</taxon>
    </lineage>
</organism>
<dbReference type="InterPro" id="IPR039420">
    <property type="entry name" value="WalR-like"/>
</dbReference>
<dbReference type="PROSITE" id="PS50043">
    <property type="entry name" value="HTH_LUXR_2"/>
    <property type="match status" value="1"/>
</dbReference>
<feature type="modified residue" description="4-aspartylphosphate" evidence="5">
    <location>
        <position position="64"/>
    </location>
</feature>
<dbReference type="SMART" id="SM00448">
    <property type="entry name" value="REC"/>
    <property type="match status" value="1"/>
</dbReference>
<keyword evidence="9" id="KW-1185">Reference proteome</keyword>
<name>A0ABW0C7Q3_9FLAO</name>
<dbReference type="CDD" id="cd17535">
    <property type="entry name" value="REC_NarL-like"/>
    <property type="match status" value="1"/>
</dbReference>
<dbReference type="CDD" id="cd06170">
    <property type="entry name" value="LuxR_C_like"/>
    <property type="match status" value="1"/>
</dbReference>
<dbReference type="SMART" id="SM00421">
    <property type="entry name" value="HTH_LUXR"/>
    <property type="match status" value="1"/>
</dbReference>
<evidence type="ECO:0000256" key="5">
    <source>
        <dbReference type="PROSITE-ProRule" id="PRU00169"/>
    </source>
</evidence>
<dbReference type="PROSITE" id="PS50110">
    <property type="entry name" value="RESPONSE_REGULATORY"/>
    <property type="match status" value="1"/>
</dbReference>
<dbReference type="InterPro" id="IPR058245">
    <property type="entry name" value="NreC/VraR/RcsB-like_REC"/>
</dbReference>
<evidence type="ECO:0000256" key="3">
    <source>
        <dbReference type="ARBA" id="ARBA00023125"/>
    </source>
</evidence>
<dbReference type="PRINTS" id="PR00038">
    <property type="entry name" value="HTHLUXR"/>
</dbReference>
<evidence type="ECO:0000259" key="6">
    <source>
        <dbReference type="PROSITE" id="PS50043"/>
    </source>
</evidence>
<comment type="caution">
    <text evidence="8">The sequence shown here is derived from an EMBL/GenBank/DDBJ whole genome shotgun (WGS) entry which is preliminary data.</text>
</comment>
<dbReference type="InterPro" id="IPR011006">
    <property type="entry name" value="CheY-like_superfamily"/>
</dbReference>